<keyword evidence="1" id="KW-0812">Transmembrane</keyword>
<keyword evidence="3" id="KW-1185">Reference proteome</keyword>
<evidence type="ECO:0000256" key="1">
    <source>
        <dbReference type="SAM" id="Phobius"/>
    </source>
</evidence>
<name>A0ABU7URB2_9CLOT</name>
<accession>A0ABU7URB2</accession>
<evidence type="ECO:0000313" key="3">
    <source>
        <dbReference type="Proteomes" id="UP001498469"/>
    </source>
</evidence>
<dbReference type="RefSeq" id="WP_216252418.1">
    <property type="nucleotide sequence ID" value="NZ_JAZHFS010000017.1"/>
</dbReference>
<feature type="transmembrane region" description="Helical" evidence="1">
    <location>
        <begin position="31"/>
        <end position="50"/>
    </location>
</feature>
<evidence type="ECO:0000313" key="2">
    <source>
        <dbReference type="EMBL" id="MEF2113966.1"/>
    </source>
</evidence>
<protein>
    <submittedName>
        <fullName evidence="2">Class IIb bacteriocin, lactobin A/cerein 7B family</fullName>
    </submittedName>
</protein>
<proteinExistence type="predicted"/>
<dbReference type="NCBIfam" id="TIGR03949">
    <property type="entry name" value="bact_IIb_cerein"/>
    <property type="match status" value="1"/>
</dbReference>
<dbReference type="Proteomes" id="UP001498469">
    <property type="component" value="Unassembled WGS sequence"/>
</dbReference>
<sequence length="54" mass="5621">MNNLIELNESDLSEINGGIWSWLVAVGAAKATPYVVAGTIFVGGVVVGFINGKK</sequence>
<reference evidence="2 3" key="1">
    <citation type="submission" date="2023-11" db="EMBL/GenBank/DDBJ databases">
        <title>Draft genome sequence of a psychrophilic Clostridium strain from permafrost water brine.</title>
        <authorList>
            <person name="Shcherbakova V.A."/>
            <person name="Trubitsyn V.E."/>
            <person name="Zakharyuk A.G."/>
        </authorList>
    </citation>
    <scope>NUCLEOTIDE SEQUENCE [LARGE SCALE GENOMIC DNA]</scope>
    <source>
        <strain evidence="2 3">14F</strain>
    </source>
</reference>
<organism evidence="2 3">
    <name type="scientific">Clostridium frigoriphilum</name>
    <dbReference type="NCBI Taxonomy" id="443253"/>
    <lineage>
        <taxon>Bacteria</taxon>
        <taxon>Bacillati</taxon>
        <taxon>Bacillota</taxon>
        <taxon>Clostridia</taxon>
        <taxon>Eubacteriales</taxon>
        <taxon>Clostridiaceae</taxon>
        <taxon>Clostridium</taxon>
    </lineage>
</organism>
<keyword evidence="1" id="KW-0472">Membrane</keyword>
<keyword evidence="1" id="KW-1133">Transmembrane helix</keyword>
<gene>
    <name evidence="2" type="ORF">SJI18_16810</name>
</gene>
<comment type="caution">
    <text evidence="2">The sequence shown here is derived from an EMBL/GenBank/DDBJ whole genome shotgun (WGS) entry which is preliminary data.</text>
</comment>
<dbReference type="InterPro" id="IPR023991">
    <property type="entry name" value="Bacteriocin_IIb_lactobn/cerein"/>
</dbReference>
<dbReference type="EMBL" id="JAZHFS010000017">
    <property type="protein sequence ID" value="MEF2113966.1"/>
    <property type="molecule type" value="Genomic_DNA"/>
</dbReference>